<feature type="compositionally biased region" description="Basic and acidic residues" evidence="4">
    <location>
        <begin position="287"/>
        <end position="299"/>
    </location>
</feature>
<feature type="compositionally biased region" description="Basic and acidic residues" evidence="4">
    <location>
        <begin position="327"/>
        <end position="337"/>
    </location>
</feature>
<protein>
    <recommendedName>
        <fullName evidence="7">Nineteen complex-related protein 2-domain-containing protein</fullName>
    </recommendedName>
</protein>
<dbReference type="EMBL" id="JAZHXI010000015">
    <property type="protein sequence ID" value="KAL2063427.1"/>
    <property type="molecule type" value="Genomic_DNA"/>
</dbReference>
<evidence type="ECO:0000313" key="6">
    <source>
        <dbReference type="Proteomes" id="UP001595075"/>
    </source>
</evidence>
<keyword evidence="3" id="KW-0175">Coiled coil</keyword>
<comment type="subcellular location">
    <subcellularLocation>
        <location evidence="1">Nucleus</location>
    </subcellularLocation>
</comment>
<sequence>MKSAFGSKRKARKIQVDEDEEDGAKNVQAAEPVNTPSIGGSTSSLPGRKAFKKSSLRQSIAFDDQSQDGDDGNGPQVSNKPTIGRSSSLMKKKKPASSRLSFGPGEIISGDAAEALEDDEAFTPKKATLGRRVIEGTALKRNLSYQGLPMRSNDDDEERPTYSKDYLNELKSSTPTTPKDLTVLHGTAEDEEGLDASELEGAMVIDLDGDVDLKSNLAFIPSEAEIREKKDRRARLAQEQDFISFNDDDGRDRQQISLLPQKKKQESRIVKDDEDIMEGFDEFVDDGRISLGKKQEREAKRRHNKEIADMIQQAEGSSGEESDDSEAERRAAYEEAQTRAGMDGLHKHDEPAEVNAAQMPSKITPLPALAECLERLQSTLSSMEQELGRRKKQMEASRQEKLEIAARETEVQDLLKQAGERFAALKADTNGAVADPQSLTGGPGSAFGAPMIVDRGLESFGNTPTARPAVDDIG</sequence>
<reference evidence="5 6" key="1">
    <citation type="journal article" date="2024" name="Commun. Biol.">
        <title>Comparative genomic analysis of thermophilic fungi reveals convergent evolutionary adaptations and gene losses.</title>
        <authorList>
            <person name="Steindorff A.S."/>
            <person name="Aguilar-Pontes M.V."/>
            <person name="Robinson A.J."/>
            <person name="Andreopoulos B."/>
            <person name="LaButti K."/>
            <person name="Kuo A."/>
            <person name="Mondo S."/>
            <person name="Riley R."/>
            <person name="Otillar R."/>
            <person name="Haridas S."/>
            <person name="Lipzen A."/>
            <person name="Grimwood J."/>
            <person name="Schmutz J."/>
            <person name="Clum A."/>
            <person name="Reid I.D."/>
            <person name="Moisan M.C."/>
            <person name="Butler G."/>
            <person name="Nguyen T.T.M."/>
            <person name="Dewar K."/>
            <person name="Conant G."/>
            <person name="Drula E."/>
            <person name="Henrissat B."/>
            <person name="Hansel C."/>
            <person name="Singer S."/>
            <person name="Hutchinson M.I."/>
            <person name="de Vries R.P."/>
            <person name="Natvig D.O."/>
            <person name="Powell A.J."/>
            <person name="Tsang A."/>
            <person name="Grigoriev I.V."/>
        </authorList>
    </citation>
    <scope>NUCLEOTIDE SEQUENCE [LARGE SCALE GENOMIC DNA]</scope>
    <source>
        <strain evidence="5 6">CBS 494.80</strain>
    </source>
</reference>
<dbReference type="PANTHER" id="PTHR12214">
    <property type="entry name" value="GC-RICH SEQUENCE DNA-BINDING FACTOR"/>
    <property type="match status" value="1"/>
</dbReference>
<evidence type="ECO:0000256" key="1">
    <source>
        <dbReference type="ARBA" id="ARBA00004123"/>
    </source>
</evidence>
<evidence type="ECO:0000256" key="2">
    <source>
        <dbReference type="ARBA" id="ARBA00023242"/>
    </source>
</evidence>
<dbReference type="Pfam" id="PF15458">
    <property type="entry name" value="NTR2"/>
    <property type="match status" value="1"/>
</dbReference>
<dbReference type="InterPro" id="IPR028211">
    <property type="entry name" value="Ntr2"/>
</dbReference>
<dbReference type="PANTHER" id="PTHR12214:SF0">
    <property type="entry name" value="LD29489P"/>
    <property type="match status" value="1"/>
</dbReference>
<dbReference type="InterPro" id="IPR012890">
    <property type="entry name" value="GCFC2-like"/>
</dbReference>
<evidence type="ECO:0008006" key="7">
    <source>
        <dbReference type="Google" id="ProtNLM"/>
    </source>
</evidence>
<dbReference type="Proteomes" id="UP001595075">
    <property type="component" value="Unassembled WGS sequence"/>
</dbReference>
<name>A0ABR4C0L4_9HELO</name>
<feature type="region of interest" description="Disordered" evidence="4">
    <location>
        <begin position="1"/>
        <end position="106"/>
    </location>
</feature>
<feature type="compositionally biased region" description="Polar residues" evidence="4">
    <location>
        <begin position="77"/>
        <end position="89"/>
    </location>
</feature>
<feature type="region of interest" description="Disordered" evidence="4">
    <location>
        <begin position="240"/>
        <end position="269"/>
    </location>
</feature>
<gene>
    <name evidence="5" type="ORF">VTL71DRAFT_5232</name>
</gene>
<feature type="region of interest" description="Disordered" evidence="4">
    <location>
        <begin position="111"/>
        <end position="130"/>
    </location>
</feature>
<keyword evidence="6" id="KW-1185">Reference proteome</keyword>
<comment type="caution">
    <text evidence="5">The sequence shown here is derived from an EMBL/GenBank/DDBJ whole genome shotgun (WGS) entry which is preliminary data.</text>
</comment>
<evidence type="ECO:0000256" key="4">
    <source>
        <dbReference type="SAM" id="MobiDB-lite"/>
    </source>
</evidence>
<evidence type="ECO:0000256" key="3">
    <source>
        <dbReference type="SAM" id="Coils"/>
    </source>
</evidence>
<accession>A0ABR4C0L4</accession>
<feature type="region of interest" description="Disordered" evidence="4">
    <location>
        <begin position="287"/>
        <end position="346"/>
    </location>
</feature>
<organism evidence="5 6">
    <name type="scientific">Oculimacula yallundae</name>
    <dbReference type="NCBI Taxonomy" id="86028"/>
    <lineage>
        <taxon>Eukaryota</taxon>
        <taxon>Fungi</taxon>
        <taxon>Dikarya</taxon>
        <taxon>Ascomycota</taxon>
        <taxon>Pezizomycotina</taxon>
        <taxon>Leotiomycetes</taxon>
        <taxon>Helotiales</taxon>
        <taxon>Ploettnerulaceae</taxon>
        <taxon>Oculimacula</taxon>
    </lineage>
</organism>
<keyword evidence="2" id="KW-0539">Nucleus</keyword>
<feature type="region of interest" description="Disordered" evidence="4">
    <location>
        <begin position="427"/>
        <end position="447"/>
    </location>
</feature>
<feature type="compositionally biased region" description="Polar residues" evidence="4">
    <location>
        <begin position="34"/>
        <end position="45"/>
    </location>
</feature>
<evidence type="ECO:0000313" key="5">
    <source>
        <dbReference type="EMBL" id="KAL2063427.1"/>
    </source>
</evidence>
<proteinExistence type="predicted"/>
<feature type="coiled-coil region" evidence="3">
    <location>
        <begin position="373"/>
        <end position="400"/>
    </location>
</feature>